<evidence type="ECO:0008006" key="3">
    <source>
        <dbReference type="Google" id="ProtNLM"/>
    </source>
</evidence>
<protein>
    <recommendedName>
        <fullName evidence="3">DUF4198 domain-containing protein</fullName>
    </recommendedName>
</protein>
<reference evidence="2" key="1">
    <citation type="journal article" date="2019" name="Int. J. Syst. Evol. Microbiol.">
        <title>The Global Catalogue of Microorganisms (GCM) 10K type strain sequencing project: providing services to taxonomists for standard genome sequencing and annotation.</title>
        <authorList>
            <consortium name="The Broad Institute Genomics Platform"/>
            <consortium name="The Broad Institute Genome Sequencing Center for Infectious Disease"/>
            <person name="Wu L."/>
            <person name="Ma J."/>
        </authorList>
    </citation>
    <scope>NUCLEOTIDE SEQUENCE [LARGE SCALE GENOMIC DNA]</scope>
    <source>
        <strain evidence="2">JCM 17626</strain>
    </source>
</reference>
<dbReference type="Proteomes" id="UP001501772">
    <property type="component" value="Unassembled WGS sequence"/>
</dbReference>
<keyword evidence="2" id="KW-1185">Reference proteome</keyword>
<sequence length="244" mass="27280">MKTTSAARNIFILLGFIFIPFLSYASAYWMEIKGSGKAGEKVTVQLIYGNIDDLGFRHRQTGKELQLAGAFSFSLIDPSGIKTILQINQKADCWETSFTPKNKGTYRILGINNTHPVVDRSAIGGENVLPVDYLCSQYVVGLAQVQLTPMQFLDLTITKDGKMIKVEAFQNNVPAKAKTKLRVFNPENWEKELVLDEKGTAVFSAATKGMYIIRLDWVDQKGGSYQGVAYSGIRHRCNYCLFIE</sequence>
<gene>
    <name evidence="1" type="ORF">GCM10022289_11760</name>
</gene>
<dbReference type="EMBL" id="BAABBY010000002">
    <property type="protein sequence ID" value="GAA4200220.1"/>
    <property type="molecule type" value="Genomic_DNA"/>
</dbReference>
<evidence type="ECO:0000313" key="1">
    <source>
        <dbReference type="EMBL" id="GAA4200220.1"/>
    </source>
</evidence>
<name>A0ABP8B7R6_9SPHI</name>
<evidence type="ECO:0000313" key="2">
    <source>
        <dbReference type="Proteomes" id="UP001501772"/>
    </source>
</evidence>
<accession>A0ABP8B7R6</accession>
<dbReference type="RefSeq" id="WP_344850273.1">
    <property type="nucleotide sequence ID" value="NZ_BAABBY010000002.1"/>
</dbReference>
<comment type="caution">
    <text evidence="1">The sequence shown here is derived from an EMBL/GenBank/DDBJ whole genome shotgun (WGS) entry which is preliminary data.</text>
</comment>
<proteinExistence type="predicted"/>
<organism evidence="1 2">
    <name type="scientific">Pedobacter jeongneungensis</name>
    <dbReference type="NCBI Taxonomy" id="947309"/>
    <lineage>
        <taxon>Bacteria</taxon>
        <taxon>Pseudomonadati</taxon>
        <taxon>Bacteroidota</taxon>
        <taxon>Sphingobacteriia</taxon>
        <taxon>Sphingobacteriales</taxon>
        <taxon>Sphingobacteriaceae</taxon>
        <taxon>Pedobacter</taxon>
    </lineage>
</organism>